<feature type="signal peptide" evidence="5">
    <location>
        <begin position="1"/>
        <end position="22"/>
    </location>
</feature>
<keyword evidence="4" id="KW-1133">Transmembrane helix</keyword>
<dbReference type="Gene3D" id="3.40.50.2000">
    <property type="entry name" value="Glycogen Phosphorylase B"/>
    <property type="match status" value="6"/>
</dbReference>
<dbReference type="STRING" id="199890.A0A182PSE1"/>
<evidence type="ECO:0000256" key="5">
    <source>
        <dbReference type="SAM" id="SignalP"/>
    </source>
</evidence>
<accession>A0A182PSE1</accession>
<dbReference type="CDD" id="cd03784">
    <property type="entry name" value="GT1_Gtf-like"/>
    <property type="match status" value="4"/>
</dbReference>
<reference evidence="6" key="2">
    <citation type="submission" date="2020-05" db="UniProtKB">
        <authorList>
            <consortium name="EnsemblMetazoa"/>
        </authorList>
    </citation>
    <scope>IDENTIFICATION</scope>
    <source>
        <strain evidence="6">Epiroticus2</strain>
    </source>
</reference>
<keyword evidence="4" id="KW-0812">Transmembrane</keyword>
<dbReference type="PANTHER" id="PTHR48043:SF159">
    <property type="entry name" value="EG:EG0003.4 PROTEIN-RELATED"/>
    <property type="match status" value="1"/>
</dbReference>
<comment type="similarity">
    <text evidence="1">Belongs to the UDP-glycosyltransferase family.</text>
</comment>
<dbReference type="EnsemblMetazoa" id="AEPI009876-RA">
    <property type="protein sequence ID" value="AEPI009876-PA"/>
    <property type="gene ID" value="AEPI009876"/>
</dbReference>
<protein>
    <recommendedName>
        <fullName evidence="8">UDP-glycosyltransferases domain-containing protein</fullName>
    </recommendedName>
</protein>
<organism evidence="6 7">
    <name type="scientific">Anopheles epiroticus</name>
    <dbReference type="NCBI Taxonomy" id="199890"/>
    <lineage>
        <taxon>Eukaryota</taxon>
        <taxon>Metazoa</taxon>
        <taxon>Ecdysozoa</taxon>
        <taxon>Arthropoda</taxon>
        <taxon>Hexapoda</taxon>
        <taxon>Insecta</taxon>
        <taxon>Pterygota</taxon>
        <taxon>Neoptera</taxon>
        <taxon>Endopterygota</taxon>
        <taxon>Diptera</taxon>
        <taxon>Nematocera</taxon>
        <taxon>Culicoidea</taxon>
        <taxon>Culicidae</taxon>
        <taxon>Anophelinae</taxon>
        <taxon>Anopheles</taxon>
    </lineage>
</organism>
<evidence type="ECO:0000256" key="2">
    <source>
        <dbReference type="ARBA" id="ARBA00022676"/>
    </source>
</evidence>
<proteinExistence type="inferred from homology"/>
<evidence type="ECO:0000256" key="3">
    <source>
        <dbReference type="ARBA" id="ARBA00022679"/>
    </source>
</evidence>
<dbReference type="FunFam" id="3.40.50.2000:FF:000021">
    <property type="entry name" value="UDP-glucuronosyltransferase"/>
    <property type="match status" value="4"/>
</dbReference>
<feature type="transmembrane region" description="Helical" evidence="4">
    <location>
        <begin position="482"/>
        <end position="504"/>
    </location>
</feature>
<feature type="transmembrane region" description="Helical" evidence="4">
    <location>
        <begin position="533"/>
        <end position="559"/>
    </location>
</feature>
<reference evidence="7" key="1">
    <citation type="submission" date="2013-03" db="EMBL/GenBank/DDBJ databases">
        <title>The Genome Sequence of Anopheles epiroticus epiroticus2.</title>
        <authorList>
            <consortium name="The Broad Institute Genomics Platform"/>
            <person name="Neafsey D.E."/>
            <person name="Howell P."/>
            <person name="Walker B."/>
            <person name="Young S.K."/>
            <person name="Zeng Q."/>
            <person name="Gargeya S."/>
            <person name="Fitzgerald M."/>
            <person name="Haas B."/>
            <person name="Abouelleil A."/>
            <person name="Allen A.W."/>
            <person name="Alvarado L."/>
            <person name="Arachchi H.M."/>
            <person name="Berlin A.M."/>
            <person name="Chapman S.B."/>
            <person name="Gainer-Dewar J."/>
            <person name="Goldberg J."/>
            <person name="Griggs A."/>
            <person name="Gujja S."/>
            <person name="Hansen M."/>
            <person name="Howarth C."/>
            <person name="Imamovic A."/>
            <person name="Ireland A."/>
            <person name="Larimer J."/>
            <person name="McCowan C."/>
            <person name="Murphy C."/>
            <person name="Pearson M."/>
            <person name="Poon T.W."/>
            <person name="Priest M."/>
            <person name="Roberts A."/>
            <person name="Saif S."/>
            <person name="Shea T."/>
            <person name="Sisk P."/>
            <person name="Sykes S."/>
            <person name="Wortman J."/>
            <person name="Nusbaum C."/>
            <person name="Birren B."/>
        </authorList>
    </citation>
    <scope>NUCLEOTIDE SEQUENCE [LARGE SCALE GENOMIC DNA]</scope>
    <source>
        <strain evidence="7">Epiroticus2</strain>
    </source>
</reference>
<evidence type="ECO:0000313" key="7">
    <source>
        <dbReference type="Proteomes" id="UP000075885"/>
    </source>
</evidence>
<dbReference type="InterPro" id="IPR002213">
    <property type="entry name" value="UDP_glucos_trans"/>
</dbReference>
<keyword evidence="4" id="KW-0472">Membrane</keyword>
<feature type="transmembrane region" description="Helical" evidence="4">
    <location>
        <begin position="2052"/>
        <end position="2071"/>
    </location>
</feature>
<feature type="chain" id="PRO_5008131815" description="UDP-glycosyltransferases domain-containing protein" evidence="5">
    <location>
        <begin position="23"/>
        <end position="2087"/>
    </location>
</feature>
<evidence type="ECO:0000313" key="6">
    <source>
        <dbReference type="EnsemblMetazoa" id="AEPI009876-PA"/>
    </source>
</evidence>
<dbReference type="FunFam" id="3.40.50.2000:FF:000144">
    <property type="entry name" value="UDP-glucuronosyltransferase"/>
    <property type="match status" value="2"/>
</dbReference>
<name>A0A182PSE1_9DIPT</name>
<feature type="transmembrane region" description="Helical" evidence="4">
    <location>
        <begin position="1567"/>
        <end position="1587"/>
    </location>
</feature>
<sequence>MKLLVIVIVSVALVRIAARAEGANILVLMSVVSQSHFIWIRPIVNRLAEVGHNVTVLSVNVDPRAPKNVTYIHLENSYNTLYGNGTAARNDILKRANEMPTAATISFYRFGLLGCEGAITSKGLQQLLHYPASFQFDLVIYDFTCGPCVLGLLHKFNYPPLVSVTGFGVPQFTERLVGGYKASSYVPHFTQLMQSPMPFTQRFTNTLIHLYDALYRRFVFLPQMKQIAQQAFDFPLPDLTELEQRTLIMLTNSNPALDPAESMPPNVIPVGGLQIVDPKPLPSELQTFIDNAPKGAILFAMGTNFKSKMFTAERQVMFLEAFEYFPDYHVLWKFDDEQLPRKASANVLIRPWLPQNDILAQPRVKAFITHCGLMSTQEATYHAVPMVGIPIYVDQHLNLHRTVQAGAGVKLDLTTLSTDGIVAALREVLENESYQQAIDKRSTLFRDQPEKPLERAVWWIEWALRHPREDRLRSGTVGMNHFAAHGYDVFVCLLLAVAALFVLARKAISLMFHLYFVPERTTVKMGRARSFQLLVRLVLLAAIGAPYAYGANILALMAVPSPSHHIWNRVLVDALAARGHNITVVSPDIERKPKPNVTYIHLEKTYDTIHEGSTAIDFYEMGQSGILESMKIFYDYAISMCIGILDSEGYRTIMNYPADYKFDLVLYDFTCGPCLLAAYHRFGQPPLVGVTGFNTPPYTTDLIGGHKYYAYVPYYTLDYDSSMNFFQRFYNAAIHWIDYFYRNYVFLPETDRLVRKHEDAKDLPYLAALDQKMMLMLVNSHHSVDFPEPIPQNMIQVGGLQIIPPKPLPDDIDRFLRAGKKGSVLFSLGTNVLSKDLGPERIKAFLQAFQQMPAYNFLWKFETDLPYELPPNVMIKQFLPQNDILAHPSVKGFMTHGGLLSTHEATWHGVPMIGIPVIADQYRNLAKSVRAGVAEKLSLWDLTTDKIRNTVLKVLESPQYREAMKVRSELFRDQAETPLERGVWWVEWALRHPNAKTIQSPTLELGPWRSELYDVKLCLVLAVLLIVYLLHKTGKALFAKSSPSGKTKKKQCYWQLSSGANILCLTPVPSPSHHIWNRAWIDALAARGHNLTVVSADIEQSAPPNVTYLHLEHAYSDLHGELDLFQMASHNALSGVKDLYIWGTAMCKGALRSRGLQVIEAYPDDFQFDLVIADITCGPCLFPLVHKFHHPPLIAVTAYNNPQFTTDFVGGHKHYAYVPFFTLNYDSDMNFFQRFFNWALHNVDHLYRHHVFLPRIEQMVRNHFRYRNMPSLEQMEQNTSLLLANFHYSVDFAESIPPSHIPVGGLQVLPAKRLPEELASFIAAGRHGSVLFSLGTNVRSADLGDSRIAMFLEAFRSLPEYNFLWKFEEMPAFEVPPNVLIRPFLPQNDILAHPSIGAFITHGGMLSTHEATWHGVPMVGIPFICDQYRNLHKSVTAGVAVRLDHDSLSVEKIQAALREILTNPSYRDAMKQRSGLLRDQPEHPLDRAVWWIEWTLRHPDAKAIQSPTKRMPFWQHELYDVKLALMLLIALLAYCTKRLCSRSATRSYRNDRVNKKFRKITAMRSNVSLLALFSLAALSAVALNGVVHAANILCIMTVPSPSHHIWNRVIMEELVARGHNLTVVSQDGDKSRTNLTYILLEQVYSTLYEEEGLDLLEVSKETPFQSLFTFREYYLGMCRGALKSGGLSVILNYPDGFRFDLVLYDFGCGPCLLPLLHKFNYPPLIALTPFSNPPYSVDIVGGHKQYAYTPHFALPYSFDMSFAERVYNTYLCLWDAGLRKFDILPRLDAMVRERFGFPNMPYLQDLERRTVLMLVNTDPSMDALEPLPPNVIAIGGAHIKEPEPLPDDLEQFVGKAKNGAVLFSLGSNIRSDMIGEERQRMFIEAFRQLPHYHFLWKFESKLDIALPPNVLIRPWLPQNAILKHPRTRAFITHSGGLSTQEASWYGVPLIGMPFFVDQHRNLKRSLISGVAEPLDFSSLSTEKIRSTVQRVLETPIYRENMQRRAMYFRDQPAKPLERAIWWIEYVLRHPTVQHLRSPTLQLGALRANLVDVYAFFAGVIMVVGGFTWFIVKRICCGRKPRAKKKHE</sequence>
<keyword evidence="7" id="KW-1185">Reference proteome</keyword>
<feature type="transmembrane region" description="Helical" evidence="4">
    <location>
        <begin position="1518"/>
        <end position="1536"/>
    </location>
</feature>
<dbReference type="Proteomes" id="UP000075885">
    <property type="component" value="Unassembled WGS sequence"/>
</dbReference>
<dbReference type="VEuPathDB" id="VectorBase:AEPI009876"/>
<keyword evidence="5" id="KW-0732">Signal</keyword>
<dbReference type="PANTHER" id="PTHR48043">
    <property type="entry name" value="EG:EG0003.4 PROTEIN-RELATED"/>
    <property type="match status" value="1"/>
</dbReference>
<keyword evidence="3" id="KW-0808">Transferase</keyword>
<dbReference type="SUPFAM" id="SSF53756">
    <property type="entry name" value="UDP-Glycosyltransferase/glycogen phosphorylase"/>
    <property type="match status" value="4"/>
</dbReference>
<evidence type="ECO:0008006" key="8">
    <source>
        <dbReference type="Google" id="ProtNLM"/>
    </source>
</evidence>
<dbReference type="GO" id="GO:0008194">
    <property type="term" value="F:UDP-glycosyltransferase activity"/>
    <property type="evidence" value="ECO:0007669"/>
    <property type="project" value="InterPro"/>
</dbReference>
<dbReference type="Pfam" id="PF00201">
    <property type="entry name" value="UDPGT"/>
    <property type="match status" value="4"/>
</dbReference>
<dbReference type="InterPro" id="IPR050271">
    <property type="entry name" value="UDP-glycosyltransferase"/>
</dbReference>
<keyword evidence="2" id="KW-0328">Glycosyltransferase</keyword>
<evidence type="ECO:0000256" key="1">
    <source>
        <dbReference type="ARBA" id="ARBA00009995"/>
    </source>
</evidence>
<evidence type="ECO:0000256" key="4">
    <source>
        <dbReference type="SAM" id="Phobius"/>
    </source>
</evidence>